<dbReference type="Proteomes" id="UP000242414">
    <property type="component" value="Unassembled WGS sequence"/>
</dbReference>
<dbReference type="EMBL" id="KV922312">
    <property type="protein sequence ID" value="ORE00747.1"/>
    <property type="molecule type" value="Genomic_DNA"/>
</dbReference>
<evidence type="ECO:0000313" key="1">
    <source>
        <dbReference type="EMBL" id="ORE00747.1"/>
    </source>
</evidence>
<reference evidence="1" key="1">
    <citation type="journal article" date="2016" name="Proc. Natl. Acad. Sci. U.S.A.">
        <title>Lipid metabolic changes in an early divergent fungus govern the establishment of a mutualistic symbiosis with endobacteria.</title>
        <authorList>
            <person name="Lastovetsky O.A."/>
            <person name="Gaspar M.L."/>
            <person name="Mondo S.J."/>
            <person name="LaButti K.M."/>
            <person name="Sandor L."/>
            <person name="Grigoriev I.V."/>
            <person name="Henry S.A."/>
            <person name="Pawlowska T.E."/>
        </authorList>
    </citation>
    <scope>NUCLEOTIDE SEQUENCE [LARGE SCALE GENOMIC DNA]</scope>
    <source>
        <strain evidence="1">ATCC 52814</strain>
    </source>
</reference>
<sequence>MEWEEEINPFHLETLTCLTLYCEKQNSEPKSTDENLDAAMEKIAVRVKNKSES</sequence>
<protein>
    <submittedName>
        <fullName evidence="1">Uncharacterized protein</fullName>
    </submittedName>
</protein>
<organism evidence="1">
    <name type="scientific">Rhizopus microsporus var. microsporus</name>
    <dbReference type="NCBI Taxonomy" id="86635"/>
    <lineage>
        <taxon>Eukaryota</taxon>
        <taxon>Fungi</taxon>
        <taxon>Fungi incertae sedis</taxon>
        <taxon>Mucoromycota</taxon>
        <taxon>Mucoromycotina</taxon>
        <taxon>Mucoromycetes</taxon>
        <taxon>Mucorales</taxon>
        <taxon>Mucorineae</taxon>
        <taxon>Rhizopodaceae</taxon>
        <taxon>Rhizopus</taxon>
    </lineage>
</organism>
<dbReference type="AlphaFoldDB" id="A0A1X0QLW1"/>
<proteinExistence type="predicted"/>
<accession>A0A1X0QLW1</accession>
<name>A0A1X0QLW1_RHIZD</name>
<dbReference type="VEuPathDB" id="FungiDB:BCV72DRAFT_101908"/>
<gene>
    <name evidence="1" type="ORF">BCV72DRAFT_101908</name>
</gene>